<dbReference type="EMBL" id="JACQWF010000434">
    <property type="protein sequence ID" value="MBI4596713.1"/>
    <property type="molecule type" value="Genomic_DNA"/>
</dbReference>
<name>A0A933LR04_UNCTE</name>
<accession>A0A933LR04</accession>
<protein>
    <submittedName>
        <fullName evidence="1">HPF/RaiA family ribosome-associated protein</fullName>
    </submittedName>
</protein>
<dbReference type="InterPro" id="IPR003489">
    <property type="entry name" value="RHF/RaiA"/>
</dbReference>
<dbReference type="Gene3D" id="3.30.160.100">
    <property type="entry name" value="Ribosome hibernation promotion factor-like"/>
    <property type="match status" value="1"/>
</dbReference>
<evidence type="ECO:0000313" key="1">
    <source>
        <dbReference type="EMBL" id="MBI4596713.1"/>
    </source>
</evidence>
<dbReference type="Proteomes" id="UP000772181">
    <property type="component" value="Unassembled WGS sequence"/>
</dbReference>
<evidence type="ECO:0000313" key="2">
    <source>
        <dbReference type="Proteomes" id="UP000772181"/>
    </source>
</evidence>
<sequence length="169" mass="19524">MKLYFSMQKVELTDTLRAYAWRRLQFVLSRFRPRITRVKIHLKDLEGPNGVYEKQCRLVADVVPIGEVNVEVTDSDLYETIDHAADRLAKAVGRGLDRLREINYSTGSDGLEMQPGGNEMLNIKGDIKKHSFITGYRPRGRIKIMNSKNNRNAMRVRVKEKKEKTNESN</sequence>
<reference evidence="1" key="1">
    <citation type="submission" date="2020-07" db="EMBL/GenBank/DDBJ databases">
        <title>Huge and variable diversity of episymbiotic CPR bacteria and DPANN archaea in groundwater ecosystems.</title>
        <authorList>
            <person name="He C.Y."/>
            <person name="Keren R."/>
            <person name="Whittaker M."/>
            <person name="Farag I.F."/>
            <person name="Doudna J."/>
            <person name="Cate J.H.D."/>
            <person name="Banfield J.F."/>
        </authorList>
    </citation>
    <scope>NUCLEOTIDE SEQUENCE</scope>
    <source>
        <strain evidence="1">NC_groundwater_1482_Ag_S-0.65um_47_24</strain>
    </source>
</reference>
<dbReference type="Pfam" id="PF02482">
    <property type="entry name" value="Ribosomal_S30AE"/>
    <property type="match status" value="1"/>
</dbReference>
<dbReference type="InterPro" id="IPR036567">
    <property type="entry name" value="RHF-like"/>
</dbReference>
<dbReference type="AlphaFoldDB" id="A0A933LR04"/>
<organism evidence="1 2">
    <name type="scientific">Tectimicrobiota bacterium</name>
    <dbReference type="NCBI Taxonomy" id="2528274"/>
    <lineage>
        <taxon>Bacteria</taxon>
        <taxon>Pseudomonadati</taxon>
        <taxon>Nitrospinota/Tectimicrobiota group</taxon>
        <taxon>Candidatus Tectimicrobiota</taxon>
    </lineage>
</organism>
<comment type="caution">
    <text evidence="1">The sequence shown here is derived from an EMBL/GenBank/DDBJ whole genome shotgun (WGS) entry which is preliminary data.</text>
</comment>
<proteinExistence type="predicted"/>
<dbReference type="SUPFAM" id="SSF69754">
    <property type="entry name" value="Ribosome binding protein Y (YfiA homologue)"/>
    <property type="match status" value="1"/>
</dbReference>
<gene>
    <name evidence="1" type="ORF">HY730_10135</name>
</gene>